<evidence type="ECO:0000313" key="2">
    <source>
        <dbReference type="Proteomes" id="UP000027138"/>
    </source>
</evidence>
<organism evidence="1 2">
    <name type="scientific">Jatropha curcas</name>
    <name type="common">Barbados nut</name>
    <dbReference type="NCBI Taxonomy" id="180498"/>
    <lineage>
        <taxon>Eukaryota</taxon>
        <taxon>Viridiplantae</taxon>
        <taxon>Streptophyta</taxon>
        <taxon>Embryophyta</taxon>
        <taxon>Tracheophyta</taxon>
        <taxon>Spermatophyta</taxon>
        <taxon>Magnoliopsida</taxon>
        <taxon>eudicotyledons</taxon>
        <taxon>Gunneridae</taxon>
        <taxon>Pentapetalae</taxon>
        <taxon>rosids</taxon>
        <taxon>fabids</taxon>
        <taxon>Malpighiales</taxon>
        <taxon>Euphorbiaceae</taxon>
        <taxon>Crotonoideae</taxon>
        <taxon>Jatropheae</taxon>
        <taxon>Jatropha</taxon>
    </lineage>
</organism>
<dbReference type="EMBL" id="KK914471">
    <property type="protein sequence ID" value="KDP35834.1"/>
    <property type="molecule type" value="Genomic_DNA"/>
</dbReference>
<sequence length="62" mass="7479">MRKARDKMQLLELVRAIARINERLRDVREVVQNGRLRFATEEVKELKKALRTKDEKEKDPFI</sequence>
<accession>A0A067KVF7</accession>
<keyword evidence="2" id="KW-1185">Reference proteome</keyword>
<evidence type="ECO:0000313" key="1">
    <source>
        <dbReference type="EMBL" id="KDP35834.1"/>
    </source>
</evidence>
<dbReference type="AlphaFoldDB" id="A0A067KVF7"/>
<reference evidence="1 2" key="1">
    <citation type="journal article" date="2014" name="PLoS ONE">
        <title>Global Analysis of Gene Expression Profiles in Physic Nut (Jatropha curcas L.) Seedlings Exposed to Salt Stress.</title>
        <authorList>
            <person name="Zhang L."/>
            <person name="Zhang C."/>
            <person name="Wu P."/>
            <person name="Chen Y."/>
            <person name="Li M."/>
            <person name="Jiang H."/>
            <person name="Wu G."/>
        </authorList>
    </citation>
    <scope>NUCLEOTIDE SEQUENCE [LARGE SCALE GENOMIC DNA]</scope>
    <source>
        <strain evidence="2">cv. GZQX0401</strain>
        <tissue evidence="1">Young leaves</tissue>
    </source>
</reference>
<gene>
    <name evidence="1" type="ORF">JCGZ_10648</name>
</gene>
<proteinExistence type="predicted"/>
<protein>
    <submittedName>
        <fullName evidence="1">Uncharacterized protein</fullName>
    </submittedName>
</protein>
<name>A0A067KVF7_JATCU</name>
<dbReference type="Proteomes" id="UP000027138">
    <property type="component" value="Unassembled WGS sequence"/>
</dbReference>
<dbReference type="OrthoDB" id="534815at2759"/>